<dbReference type="KEGG" id="nno:NONO_c46130"/>
<dbReference type="HOGENOM" id="CLU_114078_0_0_11"/>
<dbReference type="EMBL" id="CP006850">
    <property type="protein sequence ID" value="AHH19397.1"/>
    <property type="molecule type" value="Genomic_DNA"/>
</dbReference>
<dbReference type="eggNOG" id="COG0572">
    <property type="taxonomic scope" value="Bacteria"/>
</dbReference>
<organism evidence="1 2">
    <name type="scientific">Nocardia nova SH22a</name>
    <dbReference type="NCBI Taxonomy" id="1415166"/>
    <lineage>
        <taxon>Bacteria</taxon>
        <taxon>Bacillati</taxon>
        <taxon>Actinomycetota</taxon>
        <taxon>Actinomycetes</taxon>
        <taxon>Mycobacteriales</taxon>
        <taxon>Nocardiaceae</taxon>
        <taxon>Nocardia</taxon>
    </lineage>
</organism>
<evidence type="ECO:0000313" key="2">
    <source>
        <dbReference type="Proteomes" id="UP000019150"/>
    </source>
</evidence>
<accession>W5TJL6</accession>
<dbReference type="STRING" id="1415166.NONO_c46130"/>
<evidence type="ECO:0008006" key="3">
    <source>
        <dbReference type="Google" id="ProtNLM"/>
    </source>
</evidence>
<dbReference type="AlphaFoldDB" id="W5TJL6"/>
<keyword evidence="2" id="KW-1185">Reference proteome</keyword>
<dbReference type="PATRIC" id="fig|1415166.3.peg.4742"/>
<sequence length="205" mass="22980">MRMPEYAPITLEGLVGDVAAAVLGSPDRAVVAIDGADAAAPRELAERLTEVIRARGRPAAVVWLHDFVRPASVRLEFGRDEMSYRTAWFDYAALDREVLRAVRGRGRWLPALWNEDQDRSARASMRTADPGAVLVVAGPMLLGRGLDFEVTVRLRMSEAALRRRTDPGDSWTIPALLRHEAEHDEVPRFEVRWDHPERPAVRVGR</sequence>
<evidence type="ECO:0000313" key="1">
    <source>
        <dbReference type="EMBL" id="AHH19397.1"/>
    </source>
</evidence>
<dbReference type="Proteomes" id="UP000019150">
    <property type="component" value="Chromosome"/>
</dbReference>
<protein>
    <recommendedName>
        <fullName evidence="3">Uridine kinase</fullName>
    </recommendedName>
</protein>
<gene>
    <name evidence="1" type="ORF">NONO_c46130</name>
</gene>
<dbReference type="InterPro" id="IPR027417">
    <property type="entry name" value="P-loop_NTPase"/>
</dbReference>
<proteinExistence type="predicted"/>
<reference evidence="1 2" key="1">
    <citation type="journal article" date="2014" name="Appl. Environ. Microbiol.">
        <title>Insights into the Microbial Degradation of Rubber and Gutta-Percha by Analysis of the Complete Genome of Nocardia nova SH22a.</title>
        <authorList>
            <person name="Luo Q."/>
            <person name="Hiessl S."/>
            <person name="Poehlein A."/>
            <person name="Daniel R."/>
            <person name="Steinbuchel A."/>
        </authorList>
    </citation>
    <scope>NUCLEOTIDE SEQUENCE [LARGE SCALE GENOMIC DNA]</scope>
    <source>
        <strain evidence="1">SH22a</strain>
    </source>
</reference>
<name>W5TJL6_9NOCA</name>
<dbReference type="Gene3D" id="3.40.50.300">
    <property type="entry name" value="P-loop containing nucleotide triphosphate hydrolases"/>
    <property type="match status" value="1"/>
</dbReference>